<evidence type="ECO:0000313" key="2">
    <source>
        <dbReference type="EMBL" id="KAB0792852.1"/>
    </source>
</evidence>
<dbReference type="SUPFAM" id="SSF47565">
    <property type="entry name" value="Insect pheromone/odorant-binding proteins"/>
    <property type="match status" value="1"/>
</dbReference>
<dbReference type="Gene3D" id="1.10.238.20">
    <property type="entry name" value="Pheromone/general odorant binding protein domain"/>
    <property type="match status" value="1"/>
</dbReference>
<reference evidence="2 3" key="1">
    <citation type="journal article" date="2018" name="Elife">
        <title>Firefly genomes illuminate parallel origins of bioluminescence in beetles.</title>
        <authorList>
            <person name="Fallon T.R."/>
            <person name="Lower S.E."/>
            <person name="Chang C.H."/>
            <person name="Bessho-Uehara M."/>
            <person name="Martin G.J."/>
            <person name="Bewick A.J."/>
            <person name="Behringer M."/>
            <person name="Debat H.J."/>
            <person name="Wong I."/>
            <person name="Day J.C."/>
            <person name="Suvorov A."/>
            <person name="Silva C.J."/>
            <person name="Stanger-Hall K.F."/>
            <person name="Hall D.W."/>
            <person name="Schmitz R.J."/>
            <person name="Nelson D.R."/>
            <person name="Lewis S.M."/>
            <person name="Shigenobu S."/>
            <person name="Bybee S.M."/>
            <person name="Larracuente A.M."/>
            <person name="Oba Y."/>
            <person name="Weng J.K."/>
        </authorList>
    </citation>
    <scope>NUCLEOTIDE SEQUENCE [LARGE SCALE GENOMIC DNA]</scope>
    <source>
        <strain evidence="2">1611_PpyrPB1</strain>
        <tissue evidence="2">Whole body</tissue>
    </source>
</reference>
<evidence type="ECO:0000313" key="3">
    <source>
        <dbReference type="Proteomes" id="UP000327044"/>
    </source>
</evidence>
<name>A0A5N4A6B2_PHOPY</name>
<dbReference type="Pfam" id="PF01395">
    <property type="entry name" value="PBP_GOBP"/>
    <property type="match status" value="1"/>
</dbReference>
<dbReference type="AlphaFoldDB" id="A0A5N4A6B2"/>
<keyword evidence="1" id="KW-0732">Signal</keyword>
<dbReference type="Proteomes" id="UP000327044">
    <property type="component" value="Unassembled WGS sequence"/>
</dbReference>
<dbReference type="EMBL" id="VVIM01000010">
    <property type="protein sequence ID" value="KAB0792852.1"/>
    <property type="molecule type" value="Genomic_DNA"/>
</dbReference>
<accession>A0A5N4A6B2</accession>
<feature type="chain" id="PRO_5024306225" evidence="1">
    <location>
        <begin position="18"/>
        <end position="138"/>
    </location>
</feature>
<dbReference type="GO" id="GO:0005549">
    <property type="term" value="F:odorant binding"/>
    <property type="evidence" value="ECO:0007669"/>
    <property type="project" value="InterPro"/>
</dbReference>
<dbReference type="InterPro" id="IPR036728">
    <property type="entry name" value="PBP_GOBP_sf"/>
</dbReference>
<gene>
    <name evidence="2" type="ORF">PPYR_14811</name>
</gene>
<proteinExistence type="predicted"/>
<dbReference type="InParanoid" id="A0A5N4A6B2"/>
<feature type="signal peptide" evidence="1">
    <location>
        <begin position="1"/>
        <end position="17"/>
    </location>
</feature>
<sequence length="138" mass="15708">MKIALFVLLLHFYAGVADKYEENAFLEARLNFFLSFYTECICATGVDPAEANSWLYMAEYSVDPCAECFLRCMYLKSSVMNPDGTINLHTITNKMPYVNVTAVNECMAGSTSLDLCQRSHEFGSCFIEIALKYYSYHH</sequence>
<dbReference type="InterPro" id="IPR006170">
    <property type="entry name" value="PBP/GOBP"/>
</dbReference>
<comment type="caution">
    <text evidence="2">The sequence shown here is derived from an EMBL/GenBank/DDBJ whole genome shotgun (WGS) entry which is preliminary data.</text>
</comment>
<organism evidence="2 3">
    <name type="scientific">Photinus pyralis</name>
    <name type="common">Common eastern firefly</name>
    <name type="synonym">Lampyris pyralis</name>
    <dbReference type="NCBI Taxonomy" id="7054"/>
    <lineage>
        <taxon>Eukaryota</taxon>
        <taxon>Metazoa</taxon>
        <taxon>Ecdysozoa</taxon>
        <taxon>Arthropoda</taxon>
        <taxon>Hexapoda</taxon>
        <taxon>Insecta</taxon>
        <taxon>Pterygota</taxon>
        <taxon>Neoptera</taxon>
        <taxon>Endopterygota</taxon>
        <taxon>Coleoptera</taxon>
        <taxon>Polyphaga</taxon>
        <taxon>Elateriformia</taxon>
        <taxon>Elateroidea</taxon>
        <taxon>Lampyridae</taxon>
        <taxon>Lampyrinae</taxon>
        <taxon>Photinus</taxon>
    </lineage>
</organism>
<protein>
    <submittedName>
        <fullName evidence="2">Uncharacterized protein</fullName>
    </submittedName>
</protein>
<evidence type="ECO:0000256" key="1">
    <source>
        <dbReference type="SAM" id="SignalP"/>
    </source>
</evidence>
<dbReference type="CDD" id="cd23992">
    <property type="entry name" value="PBP_GOBP"/>
    <property type="match status" value="1"/>
</dbReference>
<keyword evidence="3" id="KW-1185">Reference proteome</keyword>